<evidence type="ECO:0000256" key="2">
    <source>
        <dbReference type="ARBA" id="ARBA00022603"/>
    </source>
</evidence>
<dbReference type="GO" id="GO:0003677">
    <property type="term" value="F:DNA binding"/>
    <property type="evidence" value="ECO:0007669"/>
    <property type="project" value="UniProtKB-KW"/>
</dbReference>
<keyword evidence="2 9" id="KW-0489">Methyltransferase</keyword>
<keyword evidence="10" id="KW-1185">Reference proteome</keyword>
<evidence type="ECO:0000256" key="1">
    <source>
        <dbReference type="ARBA" id="ARBA00011900"/>
    </source>
</evidence>
<protein>
    <recommendedName>
        <fullName evidence="1">site-specific DNA-methyltransferase (adenine-specific)</fullName>
        <ecNumber evidence="1">2.1.1.72</ecNumber>
    </recommendedName>
</protein>
<dbReference type="InterPro" id="IPR050953">
    <property type="entry name" value="N4_N6_ade-DNA_methylase"/>
</dbReference>
<dbReference type="GO" id="GO:0032259">
    <property type="term" value="P:methylation"/>
    <property type="evidence" value="ECO:0007669"/>
    <property type="project" value="UniProtKB-KW"/>
</dbReference>
<dbReference type="RefSeq" id="WP_136346520.1">
    <property type="nucleotide sequence ID" value="NZ_SSOC01000001.1"/>
</dbReference>
<dbReference type="GO" id="GO:0009307">
    <property type="term" value="P:DNA restriction-modification system"/>
    <property type="evidence" value="ECO:0007669"/>
    <property type="project" value="UniProtKB-KW"/>
</dbReference>
<dbReference type="PANTHER" id="PTHR33841">
    <property type="entry name" value="DNA METHYLTRANSFERASE YEEA-RELATED"/>
    <property type="match status" value="1"/>
</dbReference>
<keyword evidence="4" id="KW-0949">S-adenosyl-L-methionine</keyword>
<dbReference type="EC" id="2.1.1.72" evidence="1"/>
<accession>A0A4S4B497</accession>
<name>A0A4S4B497_9RHOO</name>
<organism evidence="9 10">
    <name type="scientific">Pseudothauera nasutitermitis</name>
    <dbReference type="NCBI Taxonomy" id="2565930"/>
    <lineage>
        <taxon>Bacteria</taxon>
        <taxon>Pseudomonadati</taxon>
        <taxon>Pseudomonadota</taxon>
        <taxon>Betaproteobacteria</taxon>
        <taxon>Rhodocyclales</taxon>
        <taxon>Zoogloeaceae</taxon>
        <taxon>Pseudothauera</taxon>
    </lineage>
</organism>
<comment type="catalytic activity">
    <reaction evidence="7">
        <text>a 2'-deoxyadenosine in DNA + S-adenosyl-L-methionine = an N(6)-methyl-2'-deoxyadenosine in DNA + S-adenosyl-L-homocysteine + H(+)</text>
        <dbReference type="Rhea" id="RHEA:15197"/>
        <dbReference type="Rhea" id="RHEA-COMP:12418"/>
        <dbReference type="Rhea" id="RHEA-COMP:12419"/>
        <dbReference type="ChEBI" id="CHEBI:15378"/>
        <dbReference type="ChEBI" id="CHEBI:57856"/>
        <dbReference type="ChEBI" id="CHEBI:59789"/>
        <dbReference type="ChEBI" id="CHEBI:90615"/>
        <dbReference type="ChEBI" id="CHEBI:90616"/>
        <dbReference type="EC" id="2.1.1.72"/>
    </reaction>
</comment>
<reference evidence="9 10" key="1">
    <citation type="submission" date="2019-04" db="EMBL/GenBank/DDBJ databases">
        <title>Azoarcus nasutitermitis sp. nov. isolated from termite nest.</title>
        <authorList>
            <person name="Lin S.-Y."/>
            <person name="Hameed A."/>
            <person name="Hsu Y.-H."/>
            <person name="Young C.-C."/>
        </authorList>
    </citation>
    <scope>NUCLEOTIDE SEQUENCE [LARGE SCALE GENOMIC DNA]</scope>
    <source>
        <strain evidence="9 10">CC-YHH838</strain>
    </source>
</reference>
<comment type="caution">
    <text evidence="9">The sequence shown here is derived from an EMBL/GenBank/DDBJ whole genome shotgun (WGS) entry which is preliminary data.</text>
</comment>
<dbReference type="GO" id="GO:0009007">
    <property type="term" value="F:site-specific DNA-methyltransferase (adenine-specific) activity"/>
    <property type="evidence" value="ECO:0007669"/>
    <property type="project" value="UniProtKB-EC"/>
</dbReference>
<dbReference type="EMBL" id="SSOC01000001">
    <property type="protein sequence ID" value="THF67111.1"/>
    <property type="molecule type" value="Genomic_DNA"/>
</dbReference>
<dbReference type="Proteomes" id="UP000308430">
    <property type="component" value="Unassembled WGS sequence"/>
</dbReference>
<evidence type="ECO:0000313" key="9">
    <source>
        <dbReference type="EMBL" id="THF67111.1"/>
    </source>
</evidence>
<dbReference type="Pfam" id="PF07669">
    <property type="entry name" value="Eco57I"/>
    <property type="match status" value="1"/>
</dbReference>
<dbReference type="Gene3D" id="3.40.50.150">
    <property type="entry name" value="Vaccinia Virus protein VP39"/>
    <property type="match status" value="1"/>
</dbReference>
<keyword evidence="3 9" id="KW-0808">Transferase</keyword>
<evidence type="ECO:0000256" key="7">
    <source>
        <dbReference type="ARBA" id="ARBA00047942"/>
    </source>
</evidence>
<evidence type="ECO:0000313" key="10">
    <source>
        <dbReference type="Proteomes" id="UP000308430"/>
    </source>
</evidence>
<evidence type="ECO:0000256" key="6">
    <source>
        <dbReference type="ARBA" id="ARBA00023125"/>
    </source>
</evidence>
<dbReference type="SUPFAM" id="SSF53335">
    <property type="entry name" value="S-adenosyl-L-methionine-dependent methyltransferases"/>
    <property type="match status" value="1"/>
</dbReference>
<dbReference type="InterPro" id="IPR029063">
    <property type="entry name" value="SAM-dependent_MTases_sf"/>
</dbReference>
<dbReference type="InterPro" id="IPR011639">
    <property type="entry name" value="MethylTrfase_TaqI-like_dom"/>
</dbReference>
<evidence type="ECO:0000256" key="5">
    <source>
        <dbReference type="ARBA" id="ARBA00022747"/>
    </source>
</evidence>
<evidence type="ECO:0000256" key="4">
    <source>
        <dbReference type="ARBA" id="ARBA00022691"/>
    </source>
</evidence>
<feature type="domain" description="Type II methyltransferase M.TaqI-like" evidence="8">
    <location>
        <begin position="74"/>
        <end position="169"/>
    </location>
</feature>
<keyword evidence="5" id="KW-0680">Restriction system</keyword>
<dbReference type="InterPro" id="IPR002052">
    <property type="entry name" value="DNA_methylase_N6_adenine_CS"/>
</dbReference>
<dbReference type="PROSITE" id="PS00092">
    <property type="entry name" value="N6_MTASE"/>
    <property type="match status" value="1"/>
</dbReference>
<proteinExistence type="predicted"/>
<evidence type="ECO:0000256" key="3">
    <source>
        <dbReference type="ARBA" id="ARBA00022679"/>
    </source>
</evidence>
<dbReference type="OrthoDB" id="32195at2"/>
<evidence type="ECO:0000259" key="8">
    <source>
        <dbReference type="Pfam" id="PF07669"/>
    </source>
</evidence>
<keyword evidence="6" id="KW-0238">DNA-binding</keyword>
<gene>
    <name evidence="9" type="ORF">E6C76_01615</name>
</gene>
<sequence>MSRKLDVATLGQVFTPDDIVATMLALRRNHGRVLEPSAGDGAFSRHLPGCVAIEMDARVAPKGAKVMDFFAYSPRTRFDTVIGNPPYVRHQDIAPETRARLDSQLFDARSNLFLFFIEKSVRLLRDGGELIFITPREFIKLTAAARLNDWLFEQGTITHWIETGDTRIFDGAVPNCAIFRFVRGDFSRRTLYRRITDADWDEREMVHIDGQLAFTHAHLTVPLAELFDVRVGAVSGADDLFEHRDGNLEFVCSRTAATGETRRMLYDLRHPSLNKHKKRLLARRVRHFDESNWWKWGRAYHDASGPRIYVNGKTRRARPFFTHACTAYDGSILALFPKVEIDIARAIELLNDAVPWEELGFVVDGRYLFTQRTLATLRLPAVFAELLGAAPAATPQSEQDQVARDGAAAIIATS</sequence>
<dbReference type="PANTHER" id="PTHR33841:SF6">
    <property type="entry name" value="TYPE II METHYLTRANSFERASE M.HINDII"/>
    <property type="match status" value="1"/>
</dbReference>
<dbReference type="AlphaFoldDB" id="A0A4S4B497"/>
<dbReference type="PRINTS" id="PR00507">
    <property type="entry name" value="N12N6MTFRASE"/>
</dbReference>